<dbReference type="RefSeq" id="WP_128914359.1">
    <property type="nucleotide sequence ID" value="NZ_RDSM01000003.1"/>
</dbReference>
<comment type="caution">
    <text evidence="1">The sequence shown here is derived from an EMBL/GenBank/DDBJ whole genome shotgun (WGS) entry which is preliminary data.</text>
</comment>
<proteinExistence type="predicted"/>
<protein>
    <recommendedName>
        <fullName evidence="3">Tat (Twin-arginine translocation) pathway signal sequence domain protein</fullName>
    </recommendedName>
</protein>
<reference evidence="1 2" key="1">
    <citation type="submission" date="2018-11" db="EMBL/GenBank/DDBJ databases">
        <authorList>
            <person name="Mardanov A.V."/>
            <person name="Ravin N.V."/>
            <person name="Dedysh S.N."/>
        </authorList>
    </citation>
    <scope>NUCLEOTIDE SEQUENCE [LARGE SCALE GENOMIC DNA]</scope>
    <source>
        <strain evidence="1 2">AF10</strain>
    </source>
</reference>
<dbReference type="PANTHER" id="PTHR43737">
    <property type="entry name" value="BLL7424 PROTEIN"/>
    <property type="match status" value="1"/>
</dbReference>
<sequence>MAVRTRREFLQSSLKSVVALGTAGAMAKFGEMSALASTGTGYQALVCIFLAGGNDGHNTVIPISTAQQNYSLYQQGRQGLALAQASLLPIANGNDVYGLHPSLVEIQKLYTSGKAAVLANVGNLVAPVTRAGFASNNSALVPSALFSHSDQSSQWQSAIPNGIATTGWGGRITDMMQSQNAGAQFPPITTTSSCGLFCTGAQTFPATVPPPPVGTTSGTGMATINVVQNSPAAAAGMQQLLTFDNGLQLVQAGNSIVTRANTYANTMTGLLANVKLQTAFPAGNPLAAQLQTVAQVMSVRNQLGLTRQIFFCQLGSFDTHSGQLETQVALLQQLSQAVSAFYTATQELAIDQNVTTFTASEFGRTLTPSGTDGSDHAWGSHHFILGSGVQGGKFFGTFPSLVPGSDNDANTRGTLIPTTAIAQYGATLAEWFGVSAASLPTIFPNVANFASPTLSFMG</sequence>
<evidence type="ECO:0000313" key="1">
    <source>
        <dbReference type="EMBL" id="RXH54595.1"/>
    </source>
</evidence>
<evidence type="ECO:0000313" key="2">
    <source>
        <dbReference type="Proteomes" id="UP000289437"/>
    </source>
</evidence>
<accession>A0A4Q0SU97</accession>
<keyword evidence="2" id="KW-1185">Reference proteome</keyword>
<dbReference type="Pfam" id="PF07394">
    <property type="entry name" value="DUF1501"/>
    <property type="match status" value="1"/>
</dbReference>
<dbReference type="OrthoDB" id="9779968at2"/>
<organism evidence="1 2">
    <name type="scientific">Granulicella sibirica</name>
    <dbReference type="NCBI Taxonomy" id="2479048"/>
    <lineage>
        <taxon>Bacteria</taxon>
        <taxon>Pseudomonadati</taxon>
        <taxon>Acidobacteriota</taxon>
        <taxon>Terriglobia</taxon>
        <taxon>Terriglobales</taxon>
        <taxon>Acidobacteriaceae</taxon>
        <taxon>Granulicella</taxon>
    </lineage>
</organism>
<evidence type="ECO:0008006" key="3">
    <source>
        <dbReference type="Google" id="ProtNLM"/>
    </source>
</evidence>
<dbReference type="EMBL" id="RDSM01000003">
    <property type="protein sequence ID" value="RXH54595.1"/>
    <property type="molecule type" value="Genomic_DNA"/>
</dbReference>
<dbReference type="PANTHER" id="PTHR43737:SF1">
    <property type="entry name" value="DUF1501 DOMAIN-CONTAINING PROTEIN"/>
    <property type="match status" value="1"/>
</dbReference>
<dbReference type="AlphaFoldDB" id="A0A4Q0SU97"/>
<gene>
    <name evidence="1" type="ORF">GRAN_3699</name>
</gene>
<dbReference type="Proteomes" id="UP000289437">
    <property type="component" value="Unassembled WGS sequence"/>
</dbReference>
<reference evidence="2" key="2">
    <citation type="submission" date="2019-02" db="EMBL/GenBank/DDBJ databases">
        <title>Granulicella sibirica sp. nov., a psychrotolerant acidobacterium isolated from an organic soil layer in forested tundra, West Siberia.</title>
        <authorList>
            <person name="Oshkin I.Y."/>
            <person name="Kulichevskaya I.S."/>
            <person name="Rijpstra W.I.C."/>
            <person name="Sinninghe Damste J.S."/>
            <person name="Rakitin A.L."/>
            <person name="Ravin N.V."/>
            <person name="Dedysh S.N."/>
        </authorList>
    </citation>
    <scope>NUCLEOTIDE SEQUENCE [LARGE SCALE GENOMIC DNA]</scope>
    <source>
        <strain evidence="2">AF10</strain>
    </source>
</reference>
<dbReference type="PROSITE" id="PS51318">
    <property type="entry name" value="TAT"/>
    <property type="match status" value="1"/>
</dbReference>
<dbReference type="InterPro" id="IPR006311">
    <property type="entry name" value="TAT_signal"/>
</dbReference>
<name>A0A4Q0SU97_9BACT</name>
<dbReference type="InterPro" id="IPR010869">
    <property type="entry name" value="DUF1501"/>
</dbReference>